<organism evidence="7 8">
    <name type="scientific">Adlercreutzia wanghongyangiae</name>
    <dbReference type="NCBI Taxonomy" id="3111451"/>
    <lineage>
        <taxon>Bacteria</taxon>
        <taxon>Bacillati</taxon>
        <taxon>Actinomycetota</taxon>
        <taxon>Coriobacteriia</taxon>
        <taxon>Eggerthellales</taxon>
        <taxon>Eggerthellaceae</taxon>
        <taxon>Adlercreutzia</taxon>
    </lineage>
</organism>
<dbReference type="InterPro" id="IPR033749">
    <property type="entry name" value="Polyprenyl_synt_CS"/>
</dbReference>
<evidence type="ECO:0000256" key="1">
    <source>
        <dbReference type="ARBA" id="ARBA00001946"/>
    </source>
</evidence>
<dbReference type="InterPro" id="IPR000092">
    <property type="entry name" value="Polyprenyl_synt"/>
</dbReference>
<comment type="cofactor">
    <cofactor evidence="1">
        <name>Mg(2+)</name>
        <dbReference type="ChEBI" id="CHEBI:18420"/>
    </cofactor>
</comment>
<keyword evidence="8" id="KW-1185">Reference proteome</keyword>
<protein>
    <submittedName>
        <fullName evidence="7">Polyprenyl synthetase family protein</fullName>
    </submittedName>
</protein>
<dbReference type="PANTHER" id="PTHR12001:SF85">
    <property type="entry name" value="SHORT CHAIN ISOPRENYL DIPHOSPHATE SYNTHASE"/>
    <property type="match status" value="1"/>
</dbReference>
<sequence>MKNISDILAGVDETPTTFESYLKSYADPVGELINSYIPHGTHDDMDRYLYAPLYRYSENAGKRHRPLICYAACLAVGGNPDCATTSAAAIEHFHSAALIHDDIADEAELRRGEPCLHLTEGLGLAINMGDLALSMVNGPVVNDPLLDDATKVRVISELIAMTCRTVEGQALDLGWARDGRYDITPEDYLTMAIHKTAHYSGAVPLAVGAIVAGASDEKVEALRSYGLDTGLAFQIQDDLLNLVGTDEAKKKDFRSDITEGKRTLVVVHALQNASPQARARLIEILSAKERDPEVLAEAVAIMEEAGSIDYARSYAEELSQNAKARLVEAVEPSPYRDLLVSMADWFVNRLK</sequence>
<dbReference type="Pfam" id="PF00348">
    <property type="entry name" value="polyprenyl_synt"/>
    <property type="match status" value="1"/>
</dbReference>
<evidence type="ECO:0000256" key="4">
    <source>
        <dbReference type="ARBA" id="ARBA00022723"/>
    </source>
</evidence>
<dbReference type="SUPFAM" id="SSF48576">
    <property type="entry name" value="Terpenoid synthases"/>
    <property type="match status" value="1"/>
</dbReference>
<accession>A0ABU6IK58</accession>
<dbReference type="Gene3D" id="1.10.600.10">
    <property type="entry name" value="Farnesyl Diphosphate Synthase"/>
    <property type="match status" value="1"/>
</dbReference>
<dbReference type="EMBL" id="JAYMFF010000020">
    <property type="protein sequence ID" value="MEC4176721.1"/>
    <property type="molecule type" value="Genomic_DNA"/>
</dbReference>
<comment type="caution">
    <text evidence="7">The sequence shown here is derived from an EMBL/GenBank/DDBJ whole genome shotgun (WGS) entry which is preliminary data.</text>
</comment>
<dbReference type="Proteomes" id="UP001349994">
    <property type="component" value="Unassembled WGS sequence"/>
</dbReference>
<dbReference type="InterPro" id="IPR008949">
    <property type="entry name" value="Isoprenoid_synthase_dom_sf"/>
</dbReference>
<keyword evidence="5" id="KW-0460">Magnesium</keyword>
<evidence type="ECO:0000256" key="5">
    <source>
        <dbReference type="ARBA" id="ARBA00022842"/>
    </source>
</evidence>
<keyword evidence="4" id="KW-0479">Metal-binding</keyword>
<evidence type="ECO:0000256" key="3">
    <source>
        <dbReference type="ARBA" id="ARBA00022679"/>
    </source>
</evidence>
<dbReference type="RefSeq" id="WP_338211200.1">
    <property type="nucleotide sequence ID" value="NZ_JAYMFF010000020.1"/>
</dbReference>
<name>A0ABU6IK58_9ACTN</name>
<dbReference type="PROSITE" id="PS00723">
    <property type="entry name" value="POLYPRENYL_SYNTHASE_1"/>
    <property type="match status" value="1"/>
</dbReference>
<comment type="similarity">
    <text evidence="2 6">Belongs to the FPP/GGPP synthase family.</text>
</comment>
<proteinExistence type="inferred from homology"/>
<dbReference type="PANTHER" id="PTHR12001">
    <property type="entry name" value="GERANYLGERANYL PYROPHOSPHATE SYNTHASE"/>
    <property type="match status" value="1"/>
</dbReference>
<dbReference type="SFLD" id="SFLDS00005">
    <property type="entry name" value="Isoprenoid_Synthase_Type_I"/>
    <property type="match status" value="1"/>
</dbReference>
<evidence type="ECO:0000313" key="8">
    <source>
        <dbReference type="Proteomes" id="UP001349994"/>
    </source>
</evidence>
<reference evidence="7 8" key="1">
    <citation type="submission" date="2024-01" db="EMBL/GenBank/DDBJ databases">
        <title>novel species in genus Adlercreutzia.</title>
        <authorList>
            <person name="Liu X."/>
        </authorList>
    </citation>
    <scope>NUCLEOTIDE SEQUENCE [LARGE SCALE GENOMIC DNA]</scope>
    <source>
        <strain evidence="7 8">R7</strain>
    </source>
</reference>
<evidence type="ECO:0000313" key="7">
    <source>
        <dbReference type="EMBL" id="MEC4176721.1"/>
    </source>
</evidence>
<keyword evidence="3 6" id="KW-0808">Transferase</keyword>
<gene>
    <name evidence="7" type="ORF">VIN30_09710</name>
</gene>
<dbReference type="SFLD" id="SFLDG01017">
    <property type="entry name" value="Polyprenyl_Transferase_Like"/>
    <property type="match status" value="1"/>
</dbReference>
<dbReference type="CDD" id="cd00685">
    <property type="entry name" value="Trans_IPPS_HT"/>
    <property type="match status" value="1"/>
</dbReference>
<evidence type="ECO:0000256" key="6">
    <source>
        <dbReference type="RuleBase" id="RU004466"/>
    </source>
</evidence>
<evidence type="ECO:0000256" key="2">
    <source>
        <dbReference type="ARBA" id="ARBA00006706"/>
    </source>
</evidence>